<sequence length="54" mass="6270">MSCNSRIDTTEWYPVVTELSGESVILYPFCDDECLDKWQAENPQSKRVENEEPS</sequence>
<protein>
    <recommendedName>
        <fullName evidence="3">YHS domain-containing protein</fullName>
    </recommendedName>
</protein>
<dbReference type="EMBL" id="JBHTAA010000005">
    <property type="protein sequence ID" value="MFC7203481.1"/>
    <property type="molecule type" value="Genomic_DNA"/>
</dbReference>
<dbReference type="InterPro" id="IPR055998">
    <property type="entry name" value="DUF7576"/>
</dbReference>
<dbReference type="RefSeq" id="WP_390222822.1">
    <property type="nucleotide sequence ID" value="NZ_JBHTAA010000005.1"/>
</dbReference>
<proteinExistence type="predicted"/>
<evidence type="ECO:0000313" key="2">
    <source>
        <dbReference type="Proteomes" id="UP001596481"/>
    </source>
</evidence>
<gene>
    <name evidence="1" type="ORF">ACFQJC_08150</name>
</gene>
<organism evidence="1 2">
    <name type="scientific">Haloferax namakaokahaiae</name>
    <dbReference type="NCBI Taxonomy" id="1748331"/>
    <lineage>
        <taxon>Archaea</taxon>
        <taxon>Methanobacteriati</taxon>
        <taxon>Methanobacteriota</taxon>
        <taxon>Stenosarchaea group</taxon>
        <taxon>Halobacteria</taxon>
        <taxon>Halobacteriales</taxon>
        <taxon>Haloferacaceae</taxon>
        <taxon>Haloferax</taxon>
    </lineage>
</organism>
<dbReference type="AlphaFoldDB" id="A0ABD5ZE49"/>
<dbReference type="Pfam" id="PF24461">
    <property type="entry name" value="DUF7576"/>
    <property type="match status" value="1"/>
</dbReference>
<dbReference type="Proteomes" id="UP001596481">
    <property type="component" value="Unassembled WGS sequence"/>
</dbReference>
<keyword evidence="2" id="KW-1185">Reference proteome</keyword>
<reference evidence="1 2" key="1">
    <citation type="journal article" date="2019" name="Int. J. Syst. Evol. Microbiol.">
        <title>The Global Catalogue of Microorganisms (GCM) 10K type strain sequencing project: providing services to taxonomists for standard genome sequencing and annotation.</title>
        <authorList>
            <consortium name="The Broad Institute Genomics Platform"/>
            <consortium name="The Broad Institute Genome Sequencing Center for Infectious Disease"/>
            <person name="Wu L."/>
            <person name="Ma J."/>
        </authorList>
    </citation>
    <scope>NUCLEOTIDE SEQUENCE [LARGE SCALE GENOMIC DNA]</scope>
    <source>
        <strain evidence="1 2">DSM 29988</strain>
    </source>
</reference>
<name>A0ABD5ZE49_9EURY</name>
<evidence type="ECO:0008006" key="3">
    <source>
        <dbReference type="Google" id="ProtNLM"/>
    </source>
</evidence>
<evidence type="ECO:0000313" key="1">
    <source>
        <dbReference type="EMBL" id="MFC7203481.1"/>
    </source>
</evidence>
<accession>A0ABD5ZE49</accession>
<comment type="caution">
    <text evidence="1">The sequence shown here is derived from an EMBL/GenBank/DDBJ whole genome shotgun (WGS) entry which is preliminary data.</text>
</comment>